<evidence type="ECO:0000313" key="1">
    <source>
        <dbReference type="EMBL" id="KAG9062130.1"/>
    </source>
</evidence>
<keyword evidence="2" id="KW-1185">Reference proteome</keyword>
<reference evidence="1" key="1">
    <citation type="submission" date="2021-06" db="EMBL/GenBank/DDBJ databases">
        <title>Genome Sequence of Mortierella hyaline Strain SCG-10, a Cold-Adapted, Nitrate-Reducing Fungus Isolated from Soil in Minnesota, USA.</title>
        <authorList>
            <person name="Aldossari N."/>
        </authorList>
    </citation>
    <scope>NUCLEOTIDE SEQUENCE</scope>
    <source>
        <strain evidence="1">SCG-10</strain>
    </source>
</reference>
<proteinExistence type="predicted"/>
<dbReference type="AlphaFoldDB" id="A0A9P7XIQ6"/>
<name>A0A9P7XIQ6_9FUNG</name>
<protein>
    <submittedName>
        <fullName evidence="1">Uncharacterized protein</fullName>
    </submittedName>
</protein>
<dbReference type="OrthoDB" id="2393824at2759"/>
<gene>
    <name evidence="1" type="ORF">KI688_006462</name>
</gene>
<accession>A0A9P7XIQ6</accession>
<organism evidence="1 2">
    <name type="scientific">Linnemannia hyalina</name>
    <dbReference type="NCBI Taxonomy" id="64524"/>
    <lineage>
        <taxon>Eukaryota</taxon>
        <taxon>Fungi</taxon>
        <taxon>Fungi incertae sedis</taxon>
        <taxon>Mucoromycota</taxon>
        <taxon>Mortierellomycotina</taxon>
        <taxon>Mortierellomycetes</taxon>
        <taxon>Mortierellales</taxon>
        <taxon>Mortierellaceae</taxon>
        <taxon>Linnemannia</taxon>
    </lineage>
</organism>
<sequence length="231" mass="26067">MAQILSQYIEFPGWTCTDSVQAYVDRLKEQLPDNVSKTIVDALIPSAAVEMLHKRPIVTAIEGMLEIRKGDTAIDKTETMITSWKDRQRRGNLCGERNRVETKIADHPDLFTSCSLMRETLGLFLFRHQLLDAPSTVLESDVQLAEAALGRIKLFGGAARAVLDEPLALKVTINYFQERDFHVENNSKQGDRDIPPFYFPAPHVSGPDIIFLSRSTIAYAPSLCNWYVNLR</sequence>
<evidence type="ECO:0000313" key="2">
    <source>
        <dbReference type="Proteomes" id="UP000707451"/>
    </source>
</evidence>
<dbReference type="EMBL" id="JAHRHY010000020">
    <property type="protein sequence ID" value="KAG9062130.1"/>
    <property type="molecule type" value="Genomic_DNA"/>
</dbReference>
<comment type="caution">
    <text evidence="1">The sequence shown here is derived from an EMBL/GenBank/DDBJ whole genome shotgun (WGS) entry which is preliminary data.</text>
</comment>
<dbReference type="Proteomes" id="UP000707451">
    <property type="component" value="Unassembled WGS sequence"/>
</dbReference>